<dbReference type="AlphaFoldDB" id="A0A9P0TU45"/>
<name>A0A9P0TU45_PIEBR</name>
<dbReference type="Proteomes" id="UP001152562">
    <property type="component" value="Unassembled WGS sequence"/>
</dbReference>
<organism evidence="1 2">
    <name type="scientific">Pieris brassicae</name>
    <name type="common">White butterfly</name>
    <name type="synonym">Large white butterfly</name>
    <dbReference type="NCBI Taxonomy" id="7116"/>
    <lineage>
        <taxon>Eukaryota</taxon>
        <taxon>Metazoa</taxon>
        <taxon>Ecdysozoa</taxon>
        <taxon>Arthropoda</taxon>
        <taxon>Hexapoda</taxon>
        <taxon>Insecta</taxon>
        <taxon>Pterygota</taxon>
        <taxon>Neoptera</taxon>
        <taxon>Endopterygota</taxon>
        <taxon>Lepidoptera</taxon>
        <taxon>Glossata</taxon>
        <taxon>Ditrysia</taxon>
        <taxon>Papilionoidea</taxon>
        <taxon>Pieridae</taxon>
        <taxon>Pierinae</taxon>
        <taxon>Pieris</taxon>
    </lineage>
</organism>
<dbReference type="EMBL" id="CALOZG010000042">
    <property type="protein sequence ID" value="CAH4035455.1"/>
    <property type="molecule type" value="Genomic_DNA"/>
</dbReference>
<gene>
    <name evidence="1" type="ORF">PIBRA_LOCUS11522</name>
</gene>
<evidence type="ECO:0000313" key="1">
    <source>
        <dbReference type="EMBL" id="CAH4035455.1"/>
    </source>
</evidence>
<evidence type="ECO:0000313" key="2">
    <source>
        <dbReference type="Proteomes" id="UP001152562"/>
    </source>
</evidence>
<accession>A0A9P0TU45</accession>
<sequence length="83" mass="8953">MGLERVGIGWGACVVERGRDETRVGPQRFGCGVRSRWLLIRGTSVPVDFGQSFAGESYCRERRRRDAGAAGGGAHFAVGVGWV</sequence>
<keyword evidence="2" id="KW-1185">Reference proteome</keyword>
<protein>
    <submittedName>
        <fullName evidence="1">Uncharacterized protein</fullName>
    </submittedName>
</protein>
<reference evidence="1" key="1">
    <citation type="submission" date="2022-05" db="EMBL/GenBank/DDBJ databases">
        <authorList>
            <person name="Okamura Y."/>
        </authorList>
    </citation>
    <scope>NUCLEOTIDE SEQUENCE</scope>
</reference>
<comment type="caution">
    <text evidence="1">The sequence shown here is derived from an EMBL/GenBank/DDBJ whole genome shotgun (WGS) entry which is preliminary data.</text>
</comment>
<proteinExistence type="predicted"/>